<sequence length="495" mass="54549">MADNEAALHGTTQTIIVGYRIPLTIFFLQIFIDVDRTVYDLVFNVSSAVDSLMSTPNHVEIDTILSLSDLSTAEGQNTELNIFFPPFVTCQANITSDKKEIISLQRFERSLSLEIGQLFFTDEVHIKTILDADSSVQVPMGISGLSSVLVLQPMADKHDETDVAGSFEYVNITVTTTTALSACIRNISFNNEAEACQFSSSPESITPAYEARWDSTSGWTPFVHLGAVRRERYIQAYFGNKVLINHIRMLQTGAAKAKTLKLRYSNDGVAWVEKPGNLISPNPSINDESLPVPAPETSRYIRVMISELDDNSLTAAFKFSFIGCETTNDKPADLCTAVVSPPTPLADFKRRTFVVAGTTVYVCDMVQEHLSIKQKCYFSRDHLTWIAVNRQVGSLIGYDPGEPRVYGMSSDGLQYMSSVDGTVWKTSITSHVESARLKLGFKAAVEVPFTADANLQGATPDALYQDLPYGATITGLKHFDGANWNQVFSWGDCCP</sequence>
<dbReference type="Proteomes" id="UP000271974">
    <property type="component" value="Unassembled WGS sequence"/>
</dbReference>
<dbReference type="InterPro" id="IPR000421">
    <property type="entry name" value="FA58C"/>
</dbReference>
<dbReference type="AlphaFoldDB" id="A0A3S1BBM0"/>
<gene>
    <name evidence="2" type="ORF">EGW08_015429</name>
</gene>
<dbReference type="SUPFAM" id="SSF49785">
    <property type="entry name" value="Galactose-binding domain-like"/>
    <property type="match status" value="1"/>
</dbReference>
<organism evidence="2 3">
    <name type="scientific">Elysia chlorotica</name>
    <name type="common">Eastern emerald elysia</name>
    <name type="synonym">Sea slug</name>
    <dbReference type="NCBI Taxonomy" id="188477"/>
    <lineage>
        <taxon>Eukaryota</taxon>
        <taxon>Metazoa</taxon>
        <taxon>Spiralia</taxon>
        <taxon>Lophotrochozoa</taxon>
        <taxon>Mollusca</taxon>
        <taxon>Gastropoda</taxon>
        <taxon>Heterobranchia</taxon>
        <taxon>Euthyneura</taxon>
        <taxon>Panpulmonata</taxon>
        <taxon>Sacoglossa</taxon>
        <taxon>Placobranchoidea</taxon>
        <taxon>Plakobranchidae</taxon>
        <taxon>Elysia</taxon>
    </lineage>
</organism>
<dbReference type="EMBL" id="RQTK01000634">
    <property type="protein sequence ID" value="RUS76811.1"/>
    <property type="molecule type" value="Genomic_DNA"/>
</dbReference>
<keyword evidence="3" id="KW-1185">Reference proteome</keyword>
<reference evidence="2 3" key="1">
    <citation type="submission" date="2019-01" db="EMBL/GenBank/DDBJ databases">
        <title>A draft genome assembly of the solar-powered sea slug Elysia chlorotica.</title>
        <authorList>
            <person name="Cai H."/>
            <person name="Li Q."/>
            <person name="Fang X."/>
            <person name="Li J."/>
            <person name="Curtis N.E."/>
            <person name="Altenburger A."/>
            <person name="Shibata T."/>
            <person name="Feng M."/>
            <person name="Maeda T."/>
            <person name="Schwartz J.A."/>
            <person name="Shigenobu S."/>
            <person name="Lundholm N."/>
            <person name="Nishiyama T."/>
            <person name="Yang H."/>
            <person name="Hasebe M."/>
            <person name="Li S."/>
            <person name="Pierce S.K."/>
            <person name="Wang J."/>
        </authorList>
    </citation>
    <scope>NUCLEOTIDE SEQUENCE [LARGE SCALE GENOMIC DNA]</scope>
    <source>
        <strain evidence="2">EC2010</strain>
        <tissue evidence="2">Whole organism of an adult</tissue>
    </source>
</reference>
<dbReference type="Gene3D" id="2.60.120.260">
    <property type="entry name" value="Galactose-binding domain-like"/>
    <property type="match status" value="1"/>
</dbReference>
<feature type="domain" description="F5/8 type C" evidence="1">
    <location>
        <begin position="175"/>
        <end position="324"/>
    </location>
</feature>
<proteinExistence type="predicted"/>
<protein>
    <recommendedName>
        <fullName evidence="1">F5/8 type C domain-containing protein</fullName>
    </recommendedName>
</protein>
<name>A0A3S1BBM0_ELYCH</name>
<dbReference type="OrthoDB" id="6355129at2759"/>
<accession>A0A3S1BBM0</accession>
<evidence type="ECO:0000313" key="3">
    <source>
        <dbReference type="Proteomes" id="UP000271974"/>
    </source>
</evidence>
<evidence type="ECO:0000259" key="1">
    <source>
        <dbReference type="PROSITE" id="PS50022"/>
    </source>
</evidence>
<comment type="caution">
    <text evidence="2">The sequence shown here is derived from an EMBL/GenBank/DDBJ whole genome shotgun (WGS) entry which is preliminary data.</text>
</comment>
<dbReference type="InterPro" id="IPR008979">
    <property type="entry name" value="Galactose-bd-like_sf"/>
</dbReference>
<evidence type="ECO:0000313" key="2">
    <source>
        <dbReference type="EMBL" id="RUS76811.1"/>
    </source>
</evidence>
<dbReference type="PROSITE" id="PS50022">
    <property type="entry name" value="FA58C_3"/>
    <property type="match status" value="1"/>
</dbReference>